<evidence type="ECO:0000256" key="3">
    <source>
        <dbReference type="ARBA" id="ARBA00022741"/>
    </source>
</evidence>
<evidence type="ECO:0000256" key="1">
    <source>
        <dbReference type="ARBA" id="ARBA00004141"/>
    </source>
</evidence>
<evidence type="ECO:0008006" key="12">
    <source>
        <dbReference type="Google" id="ProtNLM"/>
    </source>
</evidence>
<evidence type="ECO:0000256" key="6">
    <source>
        <dbReference type="ARBA" id="ARBA00023136"/>
    </source>
</evidence>
<evidence type="ECO:0000256" key="5">
    <source>
        <dbReference type="ARBA" id="ARBA00022989"/>
    </source>
</evidence>
<keyword evidence="5 7" id="KW-1133">Transmembrane helix</keyword>
<feature type="domain" description="ABC transporter" evidence="8">
    <location>
        <begin position="508"/>
        <end position="747"/>
    </location>
</feature>
<feature type="transmembrane region" description="Helical" evidence="7">
    <location>
        <begin position="313"/>
        <end position="341"/>
    </location>
</feature>
<proteinExistence type="predicted"/>
<dbReference type="Pfam" id="PF00664">
    <property type="entry name" value="ABC_membrane"/>
    <property type="match status" value="1"/>
</dbReference>
<dbReference type="AlphaFoldDB" id="A0AAP0FAF1"/>
<dbReference type="InterPro" id="IPR036640">
    <property type="entry name" value="ABC1_TM_sf"/>
</dbReference>
<keyword evidence="3" id="KW-0547">Nucleotide-binding</keyword>
<dbReference type="SUPFAM" id="SSF52540">
    <property type="entry name" value="P-loop containing nucleoside triphosphate hydrolases"/>
    <property type="match status" value="1"/>
</dbReference>
<dbReference type="Gene3D" id="3.40.50.300">
    <property type="entry name" value="P-loop containing nucleotide triphosphate hydrolases"/>
    <property type="match status" value="1"/>
</dbReference>
<dbReference type="PROSITE" id="PS50929">
    <property type="entry name" value="ABC_TM1F"/>
    <property type="match status" value="1"/>
</dbReference>
<evidence type="ECO:0000256" key="2">
    <source>
        <dbReference type="ARBA" id="ARBA00022692"/>
    </source>
</evidence>
<evidence type="ECO:0000256" key="7">
    <source>
        <dbReference type="SAM" id="Phobius"/>
    </source>
</evidence>
<dbReference type="PROSITE" id="PS50893">
    <property type="entry name" value="ABC_TRANSPORTER_2"/>
    <property type="match status" value="1"/>
</dbReference>
<dbReference type="InterPro" id="IPR017871">
    <property type="entry name" value="ABC_transporter-like_CS"/>
</dbReference>
<keyword evidence="4" id="KW-0067">ATP-binding</keyword>
<organism evidence="10 11">
    <name type="scientific">Stephania yunnanensis</name>
    <dbReference type="NCBI Taxonomy" id="152371"/>
    <lineage>
        <taxon>Eukaryota</taxon>
        <taxon>Viridiplantae</taxon>
        <taxon>Streptophyta</taxon>
        <taxon>Embryophyta</taxon>
        <taxon>Tracheophyta</taxon>
        <taxon>Spermatophyta</taxon>
        <taxon>Magnoliopsida</taxon>
        <taxon>Ranunculales</taxon>
        <taxon>Menispermaceae</taxon>
        <taxon>Menispermoideae</taxon>
        <taxon>Cissampelideae</taxon>
        <taxon>Stephania</taxon>
    </lineage>
</organism>
<dbReference type="InterPro" id="IPR003593">
    <property type="entry name" value="AAA+_ATPase"/>
</dbReference>
<evidence type="ECO:0000313" key="11">
    <source>
        <dbReference type="Proteomes" id="UP001420932"/>
    </source>
</evidence>
<dbReference type="InterPro" id="IPR039421">
    <property type="entry name" value="Type_1_exporter"/>
</dbReference>
<evidence type="ECO:0000256" key="4">
    <source>
        <dbReference type="ARBA" id="ARBA00022840"/>
    </source>
</evidence>
<reference evidence="10 11" key="1">
    <citation type="submission" date="2024-01" db="EMBL/GenBank/DDBJ databases">
        <title>Genome assemblies of Stephania.</title>
        <authorList>
            <person name="Yang L."/>
        </authorList>
    </citation>
    <scope>NUCLEOTIDE SEQUENCE [LARGE SCALE GENOMIC DNA]</scope>
    <source>
        <strain evidence="10">YNDBR</strain>
        <tissue evidence="10">Leaf</tissue>
    </source>
</reference>
<name>A0AAP0FAF1_9MAGN</name>
<dbReference type="Proteomes" id="UP001420932">
    <property type="component" value="Unassembled WGS sequence"/>
</dbReference>
<keyword evidence="2 7" id="KW-0812">Transmembrane</keyword>
<dbReference type="EMBL" id="JBBNAF010000010">
    <property type="protein sequence ID" value="KAK9108201.1"/>
    <property type="molecule type" value="Genomic_DNA"/>
</dbReference>
<dbReference type="FunFam" id="3.40.50.300:FF:000218">
    <property type="entry name" value="Multidrug ABC transporter ATP-binding protein"/>
    <property type="match status" value="1"/>
</dbReference>
<dbReference type="SUPFAM" id="SSF90123">
    <property type="entry name" value="ABC transporter transmembrane region"/>
    <property type="match status" value="1"/>
</dbReference>
<dbReference type="PANTHER" id="PTHR43394">
    <property type="entry name" value="ATP-DEPENDENT PERMEASE MDL1, MITOCHONDRIAL"/>
    <property type="match status" value="1"/>
</dbReference>
<accession>A0AAP0FAF1</accession>
<dbReference type="GO" id="GO:0005524">
    <property type="term" value="F:ATP binding"/>
    <property type="evidence" value="ECO:0007669"/>
    <property type="project" value="UniProtKB-KW"/>
</dbReference>
<dbReference type="InterPro" id="IPR027417">
    <property type="entry name" value="P-loop_NTPase"/>
</dbReference>
<comment type="subcellular location">
    <subcellularLocation>
        <location evidence="1">Membrane</location>
        <topology evidence="1">Multi-pass membrane protein</topology>
    </subcellularLocation>
</comment>
<dbReference type="GO" id="GO:0016020">
    <property type="term" value="C:membrane"/>
    <property type="evidence" value="ECO:0007669"/>
    <property type="project" value="UniProtKB-SubCell"/>
</dbReference>
<evidence type="ECO:0000313" key="10">
    <source>
        <dbReference type="EMBL" id="KAK9108201.1"/>
    </source>
</evidence>
<feature type="domain" description="ABC transmembrane type-1" evidence="9">
    <location>
        <begin position="281"/>
        <end position="465"/>
    </location>
</feature>
<dbReference type="Pfam" id="PF00005">
    <property type="entry name" value="ABC_tran"/>
    <property type="match status" value="1"/>
</dbReference>
<dbReference type="GO" id="GO:0016887">
    <property type="term" value="F:ATP hydrolysis activity"/>
    <property type="evidence" value="ECO:0007669"/>
    <property type="project" value="InterPro"/>
</dbReference>
<dbReference type="PROSITE" id="PS00211">
    <property type="entry name" value="ABC_TRANSPORTER_1"/>
    <property type="match status" value="1"/>
</dbReference>
<sequence length="753" mass="84175">MPTPLSLPNLNSLTLAPSPPLRLPHRNPNRLNFAFTPQPHQLSRLAISTTRLSISPSKSASSVNAFAEERDRDRDRSWTEILRSVIPGGTWWELPHHVELGDAEPVTVVSALRRMWDLVAQDRWVVLVAFVGLVVAAVRTVLLLLLCFLHSVVSVAVNLELNQDLDTTLLDSIGFLGSKWRDYGFPTECTALDSVLRCFRNSQVKRMREKLYSSLLFQVCDAFENTCIAADFVFLLNMSVAPSGLSSAAMIIQSDYSLSFRAKIDAYTNAIFCKLDPAPALCAQLGSDCQQVARVIGNDLNMIFRNVLQGIGALVYLFLLSWPLALSTLATCIVLAFVILLHGQYQKKAAKLTQEFTAYSNESIWDRETRTQKAIAASSNHSFRFDKWLKNLADISLRQSVAYGLWNCSYYNLYHSTQVVAVLIGGASIVAGHITAEQLTKFILYCEWLIYATWWVGDNLSSLMQAVGASEKVFRLMDLLPGEQFLAEGKHSKFFYTSVKLQRLLGRIEFVDVSFHYPSRTMVHILQRVNLSIFPNEAVALVGLSGSGKSTFVNLLLRFYEPTNGKLLVDGFPLKDLDIKWFRENIGYVGQEPRLFRMDVGSNIRYGCPRDVNQEDVELAAKQAYAHDFIMSLPDGYQTTVDDDLLSGGQKQRIAIARALLRDPSILILDEATSALDAESEHNIKGVLRSVNEKTKKKRTVIVIAHRLSTIQAADRIVVLDGGQIVEMGRHSELLKKGGLYARLTQRQADAFA</sequence>
<dbReference type="GO" id="GO:0015421">
    <property type="term" value="F:ABC-type oligopeptide transporter activity"/>
    <property type="evidence" value="ECO:0007669"/>
    <property type="project" value="TreeGrafter"/>
</dbReference>
<gene>
    <name evidence="10" type="ORF">Syun_024212</name>
</gene>
<dbReference type="InterPro" id="IPR003439">
    <property type="entry name" value="ABC_transporter-like_ATP-bd"/>
</dbReference>
<dbReference type="PANTHER" id="PTHR43394:SF19">
    <property type="entry name" value="ABC TRANSPORTER B FAMILY"/>
    <property type="match status" value="1"/>
</dbReference>
<comment type="caution">
    <text evidence="10">The sequence shown here is derived from an EMBL/GenBank/DDBJ whole genome shotgun (WGS) entry which is preliminary data.</text>
</comment>
<evidence type="ECO:0000259" key="8">
    <source>
        <dbReference type="PROSITE" id="PS50893"/>
    </source>
</evidence>
<dbReference type="SMART" id="SM00382">
    <property type="entry name" value="AAA"/>
    <property type="match status" value="1"/>
</dbReference>
<dbReference type="Gene3D" id="1.20.1560.10">
    <property type="entry name" value="ABC transporter type 1, transmembrane domain"/>
    <property type="match status" value="1"/>
</dbReference>
<evidence type="ECO:0000259" key="9">
    <source>
        <dbReference type="PROSITE" id="PS50929"/>
    </source>
</evidence>
<feature type="transmembrane region" description="Helical" evidence="7">
    <location>
        <begin position="124"/>
        <end position="153"/>
    </location>
</feature>
<keyword evidence="11" id="KW-1185">Reference proteome</keyword>
<protein>
    <recommendedName>
        <fullName evidence="12">ABC transporter B family member 26, chloroplastic</fullName>
    </recommendedName>
</protein>
<keyword evidence="6 7" id="KW-0472">Membrane</keyword>
<dbReference type="InterPro" id="IPR011527">
    <property type="entry name" value="ABC1_TM_dom"/>
</dbReference>